<dbReference type="PANTHER" id="PTHR19372:SF7">
    <property type="entry name" value="SULFITE OXIDASE, MITOCHONDRIAL"/>
    <property type="match status" value="1"/>
</dbReference>
<keyword evidence="3" id="KW-0479">Metal-binding</keyword>
<dbReference type="GO" id="GO:0008482">
    <property type="term" value="F:sulfite oxidase activity"/>
    <property type="evidence" value="ECO:0007669"/>
    <property type="project" value="TreeGrafter"/>
</dbReference>
<dbReference type="GO" id="GO:0043546">
    <property type="term" value="F:molybdopterin cofactor binding"/>
    <property type="evidence" value="ECO:0007669"/>
    <property type="project" value="TreeGrafter"/>
</dbReference>
<dbReference type="RefSeq" id="WP_009482610.1">
    <property type="nucleotide sequence ID" value="NZ_BAFE01000056.1"/>
</dbReference>
<feature type="region of interest" description="Disordered" evidence="5">
    <location>
        <begin position="1"/>
        <end position="40"/>
    </location>
</feature>
<dbReference type="SUPFAM" id="SSF81296">
    <property type="entry name" value="E set domains"/>
    <property type="match status" value="1"/>
</dbReference>
<comment type="cofactor">
    <cofactor evidence="1">
        <name>Mo-molybdopterin</name>
        <dbReference type="ChEBI" id="CHEBI:71302"/>
    </cofactor>
</comment>
<dbReference type="Pfam" id="PF03404">
    <property type="entry name" value="Mo-co_dimer"/>
    <property type="match status" value="1"/>
</dbReference>
<feature type="domain" description="Moybdenum cofactor oxidoreductase dimerisation" evidence="7">
    <location>
        <begin position="275"/>
        <end position="386"/>
    </location>
</feature>
<dbReference type="Pfam" id="PF00174">
    <property type="entry name" value="Oxidored_molyb"/>
    <property type="match status" value="1"/>
</dbReference>
<evidence type="ECO:0000259" key="7">
    <source>
        <dbReference type="Pfam" id="PF03404"/>
    </source>
</evidence>
<dbReference type="STRING" id="1089455.MOPEL_078_01010"/>
<evidence type="ECO:0000256" key="4">
    <source>
        <dbReference type="ARBA" id="ARBA00023002"/>
    </source>
</evidence>
<protein>
    <submittedName>
        <fullName evidence="8">Putative sulfite oxidase</fullName>
    </submittedName>
</protein>
<dbReference type="GO" id="GO:0006790">
    <property type="term" value="P:sulfur compound metabolic process"/>
    <property type="evidence" value="ECO:0007669"/>
    <property type="project" value="TreeGrafter"/>
</dbReference>
<dbReference type="InterPro" id="IPR005066">
    <property type="entry name" value="MoCF_OxRdtse_dimer"/>
</dbReference>
<evidence type="ECO:0000256" key="1">
    <source>
        <dbReference type="ARBA" id="ARBA00001924"/>
    </source>
</evidence>
<name>H5USK4_9MICO</name>
<gene>
    <name evidence="8" type="ORF">MOPEL_078_01010</name>
</gene>
<feature type="domain" description="Oxidoreductase molybdopterin-binding" evidence="6">
    <location>
        <begin position="70"/>
        <end position="244"/>
    </location>
</feature>
<dbReference type="GO" id="GO:0020037">
    <property type="term" value="F:heme binding"/>
    <property type="evidence" value="ECO:0007669"/>
    <property type="project" value="TreeGrafter"/>
</dbReference>
<evidence type="ECO:0000256" key="5">
    <source>
        <dbReference type="SAM" id="MobiDB-lite"/>
    </source>
</evidence>
<evidence type="ECO:0000256" key="3">
    <source>
        <dbReference type="ARBA" id="ARBA00022723"/>
    </source>
</evidence>
<dbReference type="InterPro" id="IPR008335">
    <property type="entry name" value="Mopterin_OxRdtase_euk"/>
</dbReference>
<accession>H5USK4</accession>
<dbReference type="Gene3D" id="3.90.420.10">
    <property type="entry name" value="Oxidoreductase, molybdopterin-binding domain"/>
    <property type="match status" value="1"/>
</dbReference>
<dbReference type="AlphaFoldDB" id="H5USK4"/>
<dbReference type="InterPro" id="IPR000572">
    <property type="entry name" value="OxRdtase_Mopterin-bd_dom"/>
</dbReference>
<keyword evidence="2" id="KW-0500">Molybdenum</keyword>
<dbReference type="OrthoDB" id="9795587at2"/>
<evidence type="ECO:0000313" key="8">
    <source>
        <dbReference type="EMBL" id="GAB48712.1"/>
    </source>
</evidence>
<dbReference type="CDD" id="cd02110">
    <property type="entry name" value="SO_family_Moco_dimer"/>
    <property type="match status" value="1"/>
</dbReference>
<organism evidence="8 9">
    <name type="scientific">Mobilicoccus pelagius NBRC 104925</name>
    <dbReference type="NCBI Taxonomy" id="1089455"/>
    <lineage>
        <taxon>Bacteria</taxon>
        <taxon>Bacillati</taxon>
        <taxon>Actinomycetota</taxon>
        <taxon>Actinomycetes</taxon>
        <taxon>Micrococcales</taxon>
        <taxon>Dermatophilaceae</taxon>
        <taxon>Mobilicoccus</taxon>
    </lineage>
</organism>
<dbReference type="Gene3D" id="2.60.40.650">
    <property type="match status" value="1"/>
</dbReference>
<dbReference type="EMBL" id="BAFE01000056">
    <property type="protein sequence ID" value="GAB48712.1"/>
    <property type="molecule type" value="Genomic_DNA"/>
</dbReference>
<dbReference type="InterPro" id="IPR014756">
    <property type="entry name" value="Ig_E-set"/>
</dbReference>
<dbReference type="PANTHER" id="PTHR19372">
    <property type="entry name" value="SULFITE REDUCTASE"/>
    <property type="match status" value="1"/>
</dbReference>
<dbReference type="PRINTS" id="PR00407">
    <property type="entry name" value="EUMOPTERIN"/>
</dbReference>
<proteinExistence type="predicted"/>
<keyword evidence="4" id="KW-0560">Oxidoreductase</keyword>
<dbReference type="Proteomes" id="UP000004367">
    <property type="component" value="Unassembled WGS sequence"/>
</dbReference>
<evidence type="ECO:0000259" key="6">
    <source>
        <dbReference type="Pfam" id="PF00174"/>
    </source>
</evidence>
<dbReference type="GO" id="GO:0030151">
    <property type="term" value="F:molybdenum ion binding"/>
    <property type="evidence" value="ECO:0007669"/>
    <property type="project" value="InterPro"/>
</dbReference>
<evidence type="ECO:0000313" key="9">
    <source>
        <dbReference type="Proteomes" id="UP000004367"/>
    </source>
</evidence>
<dbReference type="eggNOG" id="COG2041">
    <property type="taxonomic scope" value="Bacteria"/>
</dbReference>
<evidence type="ECO:0000256" key="2">
    <source>
        <dbReference type="ARBA" id="ARBA00022505"/>
    </source>
</evidence>
<keyword evidence="9" id="KW-1185">Reference proteome</keyword>
<sequence length="388" mass="41039">MRPDDTPIEATSAQETEVRGGTAGAHAATGTPDESALVVHEESPLNAETRASALVGRPVTPTEAFYVRSHGPVPTRGDDAPIRVGGLVEHPLDLSACELVERFEVHEVTATVQCAGNRRSGFLGVRDIPGETPWGPGATGTATWRGVRLRDVLAAVAPTAGAAHVEFTGADVSEQADPPQEFGGSIPLSKAWGEEVLLAVEMNGDPLTPEHGAPVRVVVPGYVGARSVKWVTRIDVRAQPSENFFQAHSYRLLPADAGPDEAGPGDGIPLGPVALNCDVLDPEPGAVVDAGPLEVRGYAYAGGDRVVARVDVSVDDGTTWAQAELLGDADPWTWRLWRCTVPVEVGKVTILARAWDDTGALQPEHAASLWNPKGYANNSWARLPVRVR</sequence>
<reference evidence="8 9" key="1">
    <citation type="submission" date="2012-02" db="EMBL/GenBank/DDBJ databases">
        <title>Whole genome shotgun sequence of Mobilicoccus pelagius NBRC 104925.</title>
        <authorList>
            <person name="Yoshida Y."/>
            <person name="Hosoyama A."/>
            <person name="Tsuchikane K."/>
            <person name="Katsumata H."/>
            <person name="Yamazaki S."/>
            <person name="Fujita N."/>
        </authorList>
    </citation>
    <scope>NUCLEOTIDE SEQUENCE [LARGE SCALE GENOMIC DNA]</scope>
    <source>
        <strain evidence="8 9">NBRC 104925</strain>
    </source>
</reference>
<comment type="caution">
    <text evidence="8">The sequence shown here is derived from an EMBL/GenBank/DDBJ whole genome shotgun (WGS) entry which is preliminary data.</text>
</comment>
<dbReference type="SUPFAM" id="SSF56524">
    <property type="entry name" value="Oxidoreductase molybdopterin-binding domain"/>
    <property type="match status" value="1"/>
</dbReference>
<dbReference type="InterPro" id="IPR036374">
    <property type="entry name" value="OxRdtase_Mopterin-bd_sf"/>
</dbReference>